<name>A0A382K8U8_9ZZZZ</name>
<gene>
    <name evidence="1" type="ORF">METZ01_LOCUS273754</name>
</gene>
<protein>
    <recommendedName>
        <fullName evidence="2">PepSY domain-containing protein</fullName>
    </recommendedName>
</protein>
<proteinExistence type="predicted"/>
<reference evidence="1" key="1">
    <citation type="submission" date="2018-05" db="EMBL/GenBank/DDBJ databases">
        <authorList>
            <person name="Lanie J.A."/>
            <person name="Ng W.-L."/>
            <person name="Kazmierczak K.M."/>
            <person name="Andrzejewski T.M."/>
            <person name="Davidsen T.M."/>
            <person name="Wayne K.J."/>
            <person name="Tettelin H."/>
            <person name="Glass J.I."/>
            <person name="Rusch D."/>
            <person name="Podicherti R."/>
            <person name="Tsui H.-C.T."/>
            <person name="Winkler M.E."/>
        </authorList>
    </citation>
    <scope>NUCLEOTIDE SEQUENCE</scope>
</reference>
<evidence type="ECO:0000313" key="1">
    <source>
        <dbReference type="EMBL" id="SVC20900.1"/>
    </source>
</evidence>
<accession>A0A382K8U8</accession>
<feature type="non-terminal residue" evidence="1">
    <location>
        <position position="71"/>
    </location>
</feature>
<dbReference type="EMBL" id="UINC01079162">
    <property type="protein sequence ID" value="SVC20900.1"/>
    <property type="molecule type" value="Genomic_DNA"/>
</dbReference>
<sequence>MKSFKEITQELNEAKFKAPRGTKELKRDFVKAGGKTYEIVYVQNNKKKVEVYLDSTSMGDPYKDMKTAEKE</sequence>
<evidence type="ECO:0008006" key="2">
    <source>
        <dbReference type="Google" id="ProtNLM"/>
    </source>
</evidence>
<dbReference type="AlphaFoldDB" id="A0A382K8U8"/>
<organism evidence="1">
    <name type="scientific">marine metagenome</name>
    <dbReference type="NCBI Taxonomy" id="408172"/>
    <lineage>
        <taxon>unclassified sequences</taxon>
        <taxon>metagenomes</taxon>
        <taxon>ecological metagenomes</taxon>
    </lineage>
</organism>